<gene>
    <name evidence="1" type="ORF">AMQ74_01922</name>
</gene>
<dbReference type="EMBL" id="LNGD01000257">
    <property type="protein sequence ID" value="KYC44972.1"/>
    <property type="molecule type" value="Genomic_DNA"/>
</dbReference>
<accession>A0A150IJ53</accession>
<evidence type="ECO:0000313" key="2">
    <source>
        <dbReference type="Proteomes" id="UP000075578"/>
    </source>
</evidence>
<name>A0A150IJ53_9EURY</name>
<comment type="caution">
    <text evidence="1">The sequence shown here is derived from an EMBL/GenBank/DDBJ whole genome shotgun (WGS) entry which is preliminary data.</text>
</comment>
<proteinExistence type="predicted"/>
<dbReference type="Proteomes" id="UP000075578">
    <property type="component" value="Unassembled WGS sequence"/>
</dbReference>
<evidence type="ECO:0000313" key="1">
    <source>
        <dbReference type="EMBL" id="KYC44972.1"/>
    </source>
</evidence>
<dbReference type="AlphaFoldDB" id="A0A150IJ53"/>
<sequence length="177" mass="18986">MLLGFSSKFASSISGGHYATYASTGIEGEMILNPYWVQDKPMSWGGTSPAGSEKGYLDFNISFAFEVPIGFTTGIMMNSASTHLYFGSGVVGPPGPSCSLTWSDNQITEGWNSAVQLQGGFAYQKGISQNLSTFTEKGMGYPYGISITTFYVSPPLPSPPAPTPSNRKFYMHGKQSI</sequence>
<organism evidence="1 2">
    <name type="scientific">Candidatus Methanofastidiosum methylothiophilum</name>
    <dbReference type="NCBI Taxonomy" id="1705564"/>
    <lineage>
        <taxon>Archaea</taxon>
        <taxon>Methanobacteriati</taxon>
        <taxon>Methanobacteriota</taxon>
        <taxon>Stenosarchaea group</taxon>
        <taxon>Candidatus Methanofastidiosia</taxon>
        <taxon>Candidatus Methanofastidiosales</taxon>
        <taxon>Candidatus Methanofastidiosaceae</taxon>
        <taxon>Candidatus Methanofastidiosum</taxon>
    </lineage>
</organism>
<protein>
    <submittedName>
        <fullName evidence="1">Uncharacterized protein</fullName>
    </submittedName>
</protein>
<reference evidence="1 2" key="1">
    <citation type="journal article" date="2016" name="ISME J.">
        <title>Chasing the elusive Euryarchaeota class WSA2: genomes reveal a uniquely fastidious methyl-reducing methanogen.</title>
        <authorList>
            <person name="Nobu M.K."/>
            <person name="Narihiro T."/>
            <person name="Kuroda K."/>
            <person name="Mei R."/>
            <person name="Liu W.T."/>
        </authorList>
    </citation>
    <scope>NUCLEOTIDE SEQUENCE [LARGE SCALE GENOMIC DNA]</scope>
    <source>
        <strain evidence="1">U1lsi0528_Bin089</strain>
    </source>
</reference>